<dbReference type="EMBL" id="KE747835">
    <property type="protein sequence ID" value="RMZ72880.1"/>
    <property type="molecule type" value="Genomic_DNA"/>
</dbReference>
<dbReference type="PANTHER" id="PTHR10366">
    <property type="entry name" value="NAD DEPENDENT EPIMERASE/DEHYDRATASE"/>
    <property type="match status" value="1"/>
</dbReference>
<evidence type="ECO:0000313" key="4">
    <source>
        <dbReference type="EMBL" id="RMZ72880.1"/>
    </source>
</evidence>
<comment type="similarity">
    <text evidence="2">Belongs to the NAD(P)-dependent epimerase/dehydratase family. Dihydroflavonol-4-reductase subfamily.</text>
</comment>
<dbReference type="Proteomes" id="UP000265663">
    <property type="component" value="Unassembled WGS sequence"/>
</dbReference>
<name>A0A3M7MEL8_9PLEO</name>
<dbReference type="GO" id="GO:0016616">
    <property type="term" value="F:oxidoreductase activity, acting on the CH-OH group of donors, NAD or NADP as acceptor"/>
    <property type="evidence" value="ECO:0007669"/>
    <property type="project" value="TreeGrafter"/>
</dbReference>
<dbReference type="PANTHER" id="PTHR10366:SF564">
    <property type="entry name" value="STEROL-4-ALPHA-CARBOXYLATE 3-DEHYDROGENASE, DECARBOXYLATING"/>
    <property type="match status" value="1"/>
</dbReference>
<dbReference type="InterPro" id="IPR036291">
    <property type="entry name" value="NAD(P)-bd_dom_sf"/>
</dbReference>
<proteinExistence type="inferred from homology"/>
<protein>
    <submittedName>
        <fullName evidence="4">Aldehyde reductase II</fullName>
    </submittedName>
</protein>
<sequence>MHVLLTGGSGFIASYVLHSLVERGHTAVVTVRSQEKADLIKSNYPTLTKDALDFAIVPELSVPGAFDAAIQSSASSFDAVLHTASPLNLSLIDPQKDVLDPAIIGTTTLLKSVAKFAPTVKRVVILSSFAAMVNEVQGDWPEHTYTTADWNPISNEEALVDVIAAYRGSKTFAERAAWDFMEHEKPSFTLTTLLPPFVYGPVVRYPNTPLAAPNASNRRFLALLQGASFPTAFYAWIDVRDCALGIVKAMEQESAAGERIFLTSSEQFSNQDIVQIISDEFPEYAEKLPPRSEWEVLGYPEGGVYKVDAGRARSLLDKNFVSLSKSVVDTVSSLRALV</sequence>
<accession>A0A3M7MEL8</accession>
<evidence type="ECO:0000256" key="1">
    <source>
        <dbReference type="ARBA" id="ARBA00023002"/>
    </source>
</evidence>
<reference evidence="4 5" key="1">
    <citation type="journal article" date="2014" name="PLoS ONE">
        <title>De novo Genome Assembly of the Fungal Plant Pathogen Pyrenophora semeniperda.</title>
        <authorList>
            <person name="Soliai M.M."/>
            <person name="Meyer S.E."/>
            <person name="Udall J.A."/>
            <person name="Elzinga D.E."/>
            <person name="Hermansen R.A."/>
            <person name="Bodily P.M."/>
            <person name="Hart A.A."/>
            <person name="Coleman C.E."/>
        </authorList>
    </citation>
    <scope>NUCLEOTIDE SEQUENCE [LARGE SCALE GENOMIC DNA]</scope>
    <source>
        <strain evidence="4 5">CCB06</strain>
        <tissue evidence="4">Mycelium</tissue>
    </source>
</reference>
<organism evidence="4 5">
    <name type="scientific">Pyrenophora seminiperda CCB06</name>
    <dbReference type="NCBI Taxonomy" id="1302712"/>
    <lineage>
        <taxon>Eukaryota</taxon>
        <taxon>Fungi</taxon>
        <taxon>Dikarya</taxon>
        <taxon>Ascomycota</taxon>
        <taxon>Pezizomycotina</taxon>
        <taxon>Dothideomycetes</taxon>
        <taxon>Pleosporomycetidae</taxon>
        <taxon>Pleosporales</taxon>
        <taxon>Pleosporineae</taxon>
        <taxon>Pleosporaceae</taxon>
        <taxon>Pyrenophora</taxon>
    </lineage>
</organism>
<dbReference type="OrthoDB" id="2735536at2759"/>
<evidence type="ECO:0000313" key="5">
    <source>
        <dbReference type="Proteomes" id="UP000265663"/>
    </source>
</evidence>
<evidence type="ECO:0000256" key="2">
    <source>
        <dbReference type="ARBA" id="ARBA00023445"/>
    </source>
</evidence>
<gene>
    <name evidence="4" type="ORF">GMOD_00010463</name>
</gene>
<evidence type="ECO:0000259" key="3">
    <source>
        <dbReference type="Pfam" id="PF01370"/>
    </source>
</evidence>
<dbReference type="AlphaFoldDB" id="A0A3M7MEL8"/>
<dbReference type="Pfam" id="PF01370">
    <property type="entry name" value="Epimerase"/>
    <property type="match status" value="1"/>
</dbReference>
<keyword evidence="1" id="KW-0560">Oxidoreductase</keyword>
<dbReference type="Gene3D" id="3.40.50.720">
    <property type="entry name" value="NAD(P)-binding Rossmann-like Domain"/>
    <property type="match status" value="1"/>
</dbReference>
<dbReference type="InterPro" id="IPR050425">
    <property type="entry name" value="NAD(P)_dehydrat-like"/>
</dbReference>
<dbReference type="SUPFAM" id="SSF51735">
    <property type="entry name" value="NAD(P)-binding Rossmann-fold domains"/>
    <property type="match status" value="1"/>
</dbReference>
<keyword evidence="5" id="KW-1185">Reference proteome</keyword>
<feature type="domain" description="NAD-dependent epimerase/dehydratase" evidence="3">
    <location>
        <begin position="3"/>
        <end position="255"/>
    </location>
</feature>
<dbReference type="InterPro" id="IPR001509">
    <property type="entry name" value="Epimerase_deHydtase"/>
</dbReference>